<sequence length="153" mass="16530">MRLDNEETLLADGDFLFIPAQVVHGFSFRTGSEGMVLSFPLAVLRQMRPASAVLSQLLSRPISGRVDANMARLIDRIAEGFAGNGAFRANLLVALSQALLASVCAAGQGASPEAPARHRMQEFDALILRRLGDGCAANWQTFAPPRGRVLLRR</sequence>
<dbReference type="GO" id="GO:0003677">
    <property type="term" value="F:DNA binding"/>
    <property type="evidence" value="ECO:0007669"/>
    <property type="project" value="UniProtKB-KW"/>
</dbReference>
<dbReference type="Proteomes" id="UP000283587">
    <property type="component" value="Unassembled WGS sequence"/>
</dbReference>
<dbReference type="AlphaFoldDB" id="A0A419A482"/>
<reference evidence="3" key="1">
    <citation type="submission" date="2018-09" db="EMBL/GenBank/DDBJ databases">
        <title>Paracoccus onubensis nov. sp. a moderate halophilic bacterium isolated from Gruta de las Maravillas (Aracena, Spain).</title>
        <authorList>
            <person name="Jurado V."/>
            <person name="Gutierrez-Patricio S."/>
            <person name="Gonzalez-Pimentel J.L."/>
            <person name="Miller A.Z."/>
            <person name="Laiz L."/>
            <person name="Saiz-Jimenez C."/>
        </authorList>
    </citation>
    <scope>NUCLEOTIDE SEQUENCE [LARGE SCALE GENOMIC DNA]</scope>
    <source>
        <strain evidence="3">DSM 26381</strain>
    </source>
</reference>
<gene>
    <name evidence="2" type="ORF">D3P05_15835</name>
</gene>
<accession>A0A419A482</accession>
<evidence type="ECO:0000313" key="2">
    <source>
        <dbReference type="EMBL" id="RJL08598.1"/>
    </source>
</evidence>
<keyword evidence="3" id="KW-1185">Reference proteome</keyword>
<evidence type="ECO:0000256" key="1">
    <source>
        <dbReference type="ARBA" id="ARBA00023125"/>
    </source>
</evidence>
<dbReference type="InterPro" id="IPR037923">
    <property type="entry name" value="HTH-like"/>
</dbReference>
<organism evidence="2 3">
    <name type="scientific">Paracoccus siganidrum</name>
    <dbReference type="NCBI Taxonomy" id="1276757"/>
    <lineage>
        <taxon>Bacteria</taxon>
        <taxon>Pseudomonadati</taxon>
        <taxon>Pseudomonadota</taxon>
        <taxon>Alphaproteobacteria</taxon>
        <taxon>Rhodobacterales</taxon>
        <taxon>Paracoccaceae</taxon>
        <taxon>Paracoccus</taxon>
    </lineage>
</organism>
<comment type="caution">
    <text evidence="2">The sequence shown here is derived from an EMBL/GenBank/DDBJ whole genome shotgun (WGS) entry which is preliminary data.</text>
</comment>
<evidence type="ECO:0000313" key="3">
    <source>
        <dbReference type="Proteomes" id="UP000283587"/>
    </source>
</evidence>
<name>A0A419A482_9RHOB</name>
<protein>
    <recommendedName>
        <fullName evidence="4">AraC-type arabinose-binding/dimerisation domain-containing protein</fullName>
    </recommendedName>
</protein>
<dbReference type="OrthoDB" id="9814125at2"/>
<keyword evidence="1" id="KW-0238">DNA-binding</keyword>
<proteinExistence type="predicted"/>
<dbReference type="SUPFAM" id="SSF51215">
    <property type="entry name" value="Regulatory protein AraC"/>
    <property type="match status" value="1"/>
</dbReference>
<evidence type="ECO:0008006" key="4">
    <source>
        <dbReference type="Google" id="ProtNLM"/>
    </source>
</evidence>
<dbReference type="EMBL" id="QZEW01000073">
    <property type="protein sequence ID" value="RJL08598.1"/>
    <property type="molecule type" value="Genomic_DNA"/>
</dbReference>